<dbReference type="Pfam" id="PF01734">
    <property type="entry name" value="Patatin"/>
    <property type="match status" value="1"/>
</dbReference>
<feature type="active site" description="Proton acceptor" evidence="15">
    <location>
        <position position="1137"/>
    </location>
</feature>
<dbReference type="GO" id="GO:0046470">
    <property type="term" value="P:phosphatidylcholine metabolic process"/>
    <property type="evidence" value="ECO:0007669"/>
    <property type="project" value="InterPro"/>
</dbReference>
<dbReference type="SMART" id="SM00100">
    <property type="entry name" value="cNMP"/>
    <property type="match status" value="2"/>
</dbReference>
<dbReference type="PANTHER" id="PTHR14226:SF29">
    <property type="entry name" value="NEUROPATHY TARGET ESTERASE SWS"/>
    <property type="match status" value="1"/>
</dbReference>
<dbReference type="InterPro" id="IPR050301">
    <property type="entry name" value="NTE"/>
</dbReference>
<evidence type="ECO:0000256" key="14">
    <source>
        <dbReference type="ARBA" id="ARBA00049531"/>
    </source>
</evidence>
<dbReference type="EMBL" id="SWFT01000082">
    <property type="protein sequence ID" value="KAA8902822.1"/>
    <property type="molecule type" value="Genomic_DNA"/>
</dbReference>
<dbReference type="SUPFAM" id="SSF52151">
    <property type="entry name" value="FabD/lysophospholipase-like"/>
    <property type="match status" value="1"/>
</dbReference>
<evidence type="ECO:0000313" key="20">
    <source>
        <dbReference type="EMBL" id="KAA8902822.1"/>
    </source>
</evidence>
<evidence type="ECO:0000256" key="7">
    <source>
        <dbReference type="ARBA" id="ARBA00022801"/>
    </source>
</evidence>
<keyword evidence="9 15" id="KW-0442">Lipid degradation</keyword>
<dbReference type="PROSITE" id="PS51635">
    <property type="entry name" value="PNPLA"/>
    <property type="match status" value="1"/>
</dbReference>
<evidence type="ECO:0000256" key="15">
    <source>
        <dbReference type="PROSITE-ProRule" id="PRU01161"/>
    </source>
</evidence>
<keyword evidence="7 15" id="KW-0378">Hydrolase</keyword>
<feature type="short sequence motif" description="GXGXXG" evidence="15">
    <location>
        <begin position="990"/>
        <end position="995"/>
    </location>
</feature>
<dbReference type="GeneID" id="54781369"/>
<dbReference type="InterPro" id="IPR018490">
    <property type="entry name" value="cNMP-bd_dom_sf"/>
</dbReference>
<dbReference type="CDD" id="cd00038">
    <property type="entry name" value="CAP_ED"/>
    <property type="match status" value="2"/>
</dbReference>
<comment type="caution">
    <text evidence="20">The sequence shown here is derived from an EMBL/GenBank/DDBJ whole genome shotgun (WGS) entry which is preliminary data.</text>
</comment>
<dbReference type="EC" id="3.1.1.5" evidence="3 16"/>
<keyword evidence="11 15" id="KW-0443">Lipid metabolism</keyword>
<evidence type="ECO:0000256" key="10">
    <source>
        <dbReference type="ARBA" id="ARBA00022989"/>
    </source>
</evidence>
<evidence type="ECO:0000259" key="18">
    <source>
        <dbReference type="PROSITE" id="PS50042"/>
    </source>
</evidence>
<keyword evidence="21" id="KW-1185">Reference proteome</keyword>
<protein>
    <recommendedName>
        <fullName evidence="4 16">Lysophospholipase NTE1</fullName>
        <ecNumber evidence="3 16">3.1.1.5</ecNumber>
    </recommendedName>
    <alternativeName>
        <fullName evidence="16">Intracellular phospholipase B</fullName>
    </alternativeName>
</protein>
<comment type="similarity">
    <text evidence="2 16">Belongs to the NTE family.</text>
</comment>
<evidence type="ECO:0000256" key="6">
    <source>
        <dbReference type="ARBA" id="ARBA00022737"/>
    </source>
</evidence>
<dbReference type="InterPro" id="IPR001423">
    <property type="entry name" value="LysoPLipase_patatin_CS"/>
</dbReference>
<evidence type="ECO:0000256" key="9">
    <source>
        <dbReference type="ARBA" id="ARBA00022963"/>
    </source>
</evidence>
<evidence type="ECO:0000256" key="12">
    <source>
        <dbReference type="ARBA" id="ARBA00023136"/>
    </source>
</evidence>
<feature type="short sequence motif" description="GXSXG" evidence="15">
    <location>
        <begin position="1017"/>
        <end position="1021"/>
    </location>
</feature>
<keyword evidence="5 16" id="KW-0812">Transmembrane</keyword>
<dbReference type="FunFam" id="3.40.1090.10:FF:000007">
    <property type="entry name" value="Lysophospholipase NTE1"/>
    <property type="match status" value="1"/>
</dbReference>
<dbReference type="InterPro" id="IPR002641">
    <property type="entry name" value="PNPLA_dom"/>
</dbReference>
<evidence type="ECO:0000256" key="4">
    <source>
        <dbReference type="ARBA" id="ARBA00018317"/>
    </source>
</evidence>
<keyword evidence="12 16" id="KW-0472">Membrane</keyword>
<feature type="domain" description="Cyclic nucleotide-binding" evidence="18">
    <location>
        <begin position="604"/>
        <end position="706"/>
    </location>
</feature>
<feature type="short sequence motif" description="DGA/G" evidence="15">
    <location>
        <begin position="1137"/>
        <end position="1139"/>
    </location>
</feature>
<dbReference type="VEuPathDB" id="FungiDB:DIURU_002718"/>
<dbReference type="InterPro" id="IPR016035">
    <property type="entry name" value="Acyl_Trfase/lysoPLipase"/>
</dbReference>
<evidence type="ECO:0000259" key="19">
    <source>
        <dbReference type="PROSITE" id="PS51635"/>
    </source>
</evidence>
<feature type="domain" description="PNPLA" evidence="19">
    <location>
        <begin position="986"/>
        <end position="1150"/>
    </location>
</feature>
<evidence type="ECO:0000256" key="13">
    <source>
        <dbReference type="ARBA" id="ARBA00024965"/>
    </source>
</evidence>
<dbReference type="Pfam" id="PF00027">
    <property type="entry name" value="cNMP_binding"/>
    <property type="match status" value="1"/>
</dbReference>
<dbReference type="PANTHER" id="PTHR14226">
    <property type="entry name" value="NEUROPATHY TARGET ESTERASE/SWISS CHEESE D.MELANOGASTER"/>
    <property type="match status" value="1"/>
</dbReference>
<dbReference type="PROSITE" id="PS01237">
    <property type="entry name" value="UPF0028"/>
    <property type="match status" value="1"/>
</dbReference>
<dbReference type="RefSeq" id="XP_034012570.1">
    <property type="nucleotide sequence ID" value="XM_034155400.1"/>
</dbReference>
<keyword evidence="10 16" id="KW-1133">Transmembrane helix</keyword>
<organism evidence="20 21">
    <name type="scientific">Diutina rugosa</name>
    <name type="common">Yeast</name>
    <name type="synonym">Candida rugosa</name>
    <dbReference type="NCBI Taxonomy" id="5481"/>
    <lineage>
        <taxon>Eukaryota</taxon>
        <taxon>Fungi</taxon>
        <taxon>Dikarya</taxon>
        <taxon>Ascomycota</taxon>
        <taxon>Saccharomycotina</taxon>
        <taxon>Pichiomycetes</taxon>
        <taxon>Debaryomycetaceae</taxon>
        <taxon>Diutina</taxon>
    </lineage>
</organism>
<dbReference type="InterPro" id="IPR056556">
    <property type="entry name" value="NTE1_P-loop_dom"/>
</dbReference>
<dbReference type="GO" id="GO:0005789">
    <property type="term" value="C:endoplasmic reticulum membrane"/>
    <property type="evidence" value="ECO:0007669"/>
    <property type="project" value="UniProtKB-SubCell"/>
</dbReference>
<feature type="domain" description="Cyclic nucleotide-binding" evidence="18">
    <location>
        <begin position="502"/>
        <end position="591"/>
    </location>
</feature>
<feature type="region of interest" description="Disordered" evidence="17">
    <location>
        <begin position="50"/>
        <end position="72"/>
    </location>
</feature>
<dbReference type="GO" id="GO:0016042">
    <property type="term" value="P:lipid catabolic process"/>
    <property type="evidence" value="ECO:0007669"/>
    <property type="project" value="UniProtKB-UniRule"/>
</dbReference>
<name>A0A642UPF9_DIURU</name>
<dbReference type="InterPro" id="IPR014710">
    <property type="entry name" value="RmlC-like_jellyroll"/>
</dbReference>
<evidence type="ECO:0000256" key="11">
    <source>
        <dbReference type="ARBA" id="ARBA00023098"/>
    </source>
</evidence>
<feature type="transmembrane region" description="Helical" evidence="16">
    <location>
        <begin position="20"/>
        <end position="37"/>
    </location>
</feature>
<evidence type="ECO:0000256" key="17">
    <source>
        <dbReference type="SAM" id="MobiDB-lite"/>
    </source>
</evidence>
<evidence type="ECO:0000256" key="5">
    <source>
        <dbReference type="ARBA" id="ARBA00022692"/>
    </source>
</evidence>
<evidence type="ECO:0000256" key="16">
    <source>
        <dbReference type="RuleBase" id="RU362043"/>
    </source>
</evidence>
<dbReference type="OrthoDB" id="421051at2759"/>
<keyword evidence="6" id="KW-0677">Repeat</keyword>
<feature type="active site" description="Nucleophile" evidence="15">
    <location>
        <position position="1019"/>
    </location>
</feature>
<evidence type="ECO:0000256" key="3">
    <source>
        <dbReference type="ARBA" id="ARBA00013274"/>
    </source>
</evidence>
<dbReference type="Proteomes" id="UP000449547">
    <property type="component" value="Unassembled WGS sequence"/>
</dbReference>
<dbReference type="PROSITE" id="PS50042">
    <property type="entry name" value="CNMP_BINDING_3"/>
    <property type="match status" value="2"/>
</dbReference>
<dbReference type="SUPFAM" id="SSF51206">
    <property type="entry name" value="cAMP-binding domain-like"/>
    <property type="match status" value="3"/>
</dbReference>
<dbReference type="PROSITE" id="PS51257">
    <property type="entry name" value="PROKAR_LIPOPROTEIN"/>
    <property type="match status" value="1"/>
</dbReference>
<evidence type="ECO:0000256" key="1">
    <source>
        <dbReference type="ARBA" id="ARBA00004586"/>
    </source>
</evidence>
<gene>
    <name evidence="20" type="ORF">DIURU_002718</name>
</gene>
<dbReference type="Pfam" id="PF24179">
    <property type="entry name" value="NTE_Ploop"/>
    <property type="match status" value="1"/>
</dbReference>
<dbReference type="FunFam" id="3.40.1090.10:FF:000013">
    <property type="entry name" value="Lysophospholipase NTE1"/>
    <property type="match status" value="1"/>
</dbReference>
<sequence length="1290" mass="143830">MSIRGLLSQDVDLEFSFRLSRVLGTLVVILAGCYFVFRYTYLTGYSKETKPQEGNGPMAKPTAKPMNVGPKKSRIKRTSNYLDEFLAAIKVFGYLEPPVFHELTKNMTTQKLGEDEVLYLDEQVGFSIVVDGVLQVYTQAPNLDDIAYEEDEVVTVGNQRYQLLNEVKQGATLSPLVSTLDLFQTQSTTPGFPFPMAPPSPGLAASPDLGPTSSLPKYVAKARTKHHHTSATIAIIPRSAFVRIQTLYPKATSHIVTMVLTRLYKVTMSTIHNYLGLTREIMDAEIRLNSRLSDQRVLPSYLYSGLVERLATNDDHRFVPTRTQKPPVPAPLLRQSSKYVVLDSSRDKSSFSGDLLSAVPLSLKPEMTAPKRRGSVGSLPPSEASSALRLEDLHKGYFGSDDETEERAFKWAVVDAIFDRLGVTRETLTKPRDYSSSQTSSRSSSVFDLASTSSMDTPTTVYPTGYLRSKFEEKPLPQPEEFSEDKWRKMRQKWAEHLQIKYVAPEKVLVKQDSFDTGLYYVIDGKVDIVQEGQTTTSYHNKRKVLYSVNAGGLAGYISIVVGFRSMVTIQTGSEGALVASISRENYFKLMDKYYMLQLPVAMKLKSLLSANFLTIDYALEWCHIPAGQYLCTEGDIANGFHVVLSGRFRVTKSRDEGQAEVIGEYGHGESIGEVEVLTKSRRTASLVAVRDSETARIPRTLFEIISVVHPSIMVKVSRIVAQKSLNSEKQIEIDAFSNTTATISCDYKTITIMPTTSGIPVSQFADKLVASLKAIGRHVIALDQALALTQLGRHAFDERLAELKLSGYFAYLEEEYDHVVYVCDSTLKSNWTHTCISQGDCILLIADADDDYTAANIGEYERALLNMKTTARADLCLLHPEKYVAPGHTQKWLKPRHWVTNHHHIHMVIPVRPSKKKQKSVIGEFAVKLSRRNALESVKLKAINSFAKFKGITTPTEPFIAPGTASHKDDFMRLARILANEAVGLVLGGGGARGISHVGVVTALEKHGIPVDMIGGTSIGSFVGGLYAKDYDAVSIYGRCKQFSRRISALWRMALDLTYPVTSYTTGYEFNRGIWKIFGNYKIEDFWLSYFCNSTNITNSTMDIHEDGYSWRFIRASMSLAGLLPPIAYKGCMLLDGGYLDNLPVMEMKKKGAKHIIAVDVGSVDDRTPQNYGDTLSGFWVILNRWNPFSKYPNVPNMADIQLRLAYVASVRALELAKHSAGVIYLRPPIEDFATLDFGKFEEIYHLGRNYAEETLSELERSGQLPRIVTKVPSAASGERTPLQRRNSV</sequence>
<dbReference type="GO" id="GO:0004622">
    <property type="term" value="F:phosphatidylcholine lysophospholipase activity"/>
    <property type="evidence" value="ECO:0007669"/>
    <property type="project" value="UniProtKB-EC"/>
</dbReference>
<evidence type="ECO:0000256" key="8">
    <source>
        <dbReference type="ARBA" id="ARBA00022824"/>
    </source>
</evidence>
<evidence type="ECO:0000313" key="21">
    <source>
        <dbReference type="Proteomes" id="UP000449547"/>
    </source>
</evidence>
<dbReference type="InterPro" id="IPR000595">
    <property type="entry name" value="cNMP-bd_dom"/>
</dbReference>
<dbReference type="Gene3D" id="2.60.120.10">
    <property type="entry name" value="Jelly Rolls"/>
    <property type="match status" value="3"/>
</dbReference>
<comment type="subcellular location">
    <subcellularLocation>
        <location evidence="1 16">Endoplasmic reticulum membrane</location>
    </subcellularLocation>
</comment>
<keyword evidence="8 16" id="KW-0256">Endoplasmic reticulum</keyword>
<evidence type="ECO:0000256" key="2">
    <source>
        <dbReference type="ARBA" id="ARBA00006636"/>
    </source>
</evidence>
<proteinExistence type="inferred from homology"/>
<comment type="function">
    <text evidence="13">Intracellular phospholipase B that catalyzes the double deacylation of phosphatidylcholine (PC) to glycerophosphocholine (GroPCho). Plays an important role in membrane lipid homeostasis. Responsible for the rapid PC turnover in response to inositol, elevated temperatures, or when choline is present in the growth medium.</text>
</comment>
<dbReference type="Gene3D" id="3.40.1090.10">
    <property type="entry name" value="Cytosolic phospholipase A2 catalytic domain"/>
    <property type="match status" value="2"/>
</dbReference>
<accession>A0A642UPF9</accession>
<dbReference type="OMA" id="SSGYVWR"/>
<comment type="catalytic activity">
    <reaction evidence="14 16">
        <text>a 1-acyl-sn-glycero-3-phosphocholine + H2O = sn-glycerol 3-phosphocholine + a fatty acid + H(+)</text>
        <dbReference type="Rhea" id="RHEA:15177"/>
        <dbReference type="ChEBI" id="CHEBI:15377"/>
        <dbReference type="ChEBI" id="CHEBI:15378"/>
        <dbReference type="ChEBI" id="CHEBI:16870"/>
        <dbReference type="ChEBI" id="CHEBI:28868"/>
        <dbReference type="ChEBI" id="CHEBI:58168"/>
        <dbReference type="EC" id="3.1.1.5"/>
    </reaction>
</comment>
<reference evidence="20 21" key="1">
    <citation type="submission" date="2019-07" db="EMBL/GenBank/DDBJ databases">
        <title>Genome assembly of two rare yeast pathogens: Diutina rugosa and Trichomonascus ciferrii.</title>
        <authorList>
            <person name="Mixao V."/>
            <person name="Saus E."/>
            <person name="Hansen A."/>
            <person name="Lass-Flor C."/>
            <person name="Gabaldon T."/>
        </authorList>
    </citation>
    <scope>NUCLEOTIDE SEQUENCE [LARGE SCALE GENOMIC DNA]</scope>
    <source>
        <strain evidence="20 21">CBS 613</strain>
    </source>
</reference>